<protein>
    <submittedName>
        <fullName evidence="2">Uncharacterized protein</fullName>
    </submittedName>
</protein>
<comment type="caution">
    <text evidence="2">The sequence shown here is derived from an EMBL/GenBank/DDBJ whole genome shotgun (WGS) entry which is preliminary data.</text>
</comment>
<evidence type="ECO:0000313" key="3">
    <source>
        <dbReference type="Proteomes" id="UP001177670"/>
    </source>
</evidence>
<evidence type="ECO:0000256" key="1">
    <source>
        <dbReference type="SAM" id="MobiDB-lite"/>
    </source>
</evidence>
<name>A0AA40KHK8_9HYME</name>
<accession>A0AA40KHK8</accession>
<feature type="region of interest" description="Disordered" evidence="1">
    <location>
        <begin position="33"/>
        <end position="56"/>
    </location>
</feature>
<organism evidence="2 3">
    <name type="scientific">Melipona bicolor</name>
    <dbReference type="NCBI Taxonomy" id="60889"/>
    <lineage>
        <taxon>Eukaryota</taxon>
        <taxon>Metazoa</taxon>
        <taxon>Ecdysozoa</taxon>
        <taxon>Arthropoda</taxon>
        <taxon>Hexapoda</taxon>
        <taxon>Insecta</taxon>
        <taxon>Pterygota</taxon>
        <taxon>Neoptera</taxon>
        <taxon>Endopterygota</taxon>
        <taxon>Hymenoptera</taxon>
        <taxon>Apocrita</taxon>
        <taxon>Aculeata</taxon>
        <taxon>Apoidea</taxon>
        <taxon>Anthophila</taxon>
        <taxon>Apidae</taxon>
        <taxon>Melipona</taxon>
    </lineage>
</organism>
<reference evidence="2" key="1">
    <citation type="submission" date="2021-10" db="EMBL/GenBank/DDBJ databases">
        <title>Melipona bicolor Genome sequencing and assembly.</title>
        <authorList>
            <person name="Araujo N.S."/>
            <person name="Arias M.C."/>
        </authorList>
    </citation>
    <scope>NUCLEOTIDE SEQUENCE</scope>
    <source>
        <strain evidence="2">USP_2M_L1-L4_2017</strain>
        <tissue evidence="2">Whole body</tissue>
    </source>
</reference>
<dbReference type="Proteomes" id="UP001177670">
    <property type="component" value="Unassembled WGS sequence"/>
</dbReference>
<gene>
    <name evidence="2" type="ORF">K0M31_012201</name>
</gene>
<evidence type="ECO:0000313" key="2">
    <source>
        <dbReference type="EMBL" id="KAK1120595.1"/>
    </source>
</evidence>
<sequence length="75" mass="8253">PPLPVYARNPISVSLSASVIWVTLQLRSGRWSSARNKTAPEQRLHSTMKTMHTGVHVGAHRVSILRNPICPTPTS</sequence>
<feature type="non-terminal residue" evidence="2">
    <location>
        <position position="1"/>
    </location>
</feature>
<keyword evidence="3" id="KW-1185">Reference proteome</keyword>
<proteinExistence type="predicted"/>
<dbReference type="AlphaFoldDB" id="A0AA40KHK8"/>
<dbReference type="EMBL" id="JAHYIQ010000030">
    <property type="protein sequence ID" value="KAK1120595.1"/>
    <property type="molecule type" value="Genomic_DNA"/>
</dbReference>